<dbReference type="GO" id="GO:0043190">
    <property type="term" value="C:ATP-binding cassette (ABC) transporter complex"/>
    <property type="evidence" value="ECO:0007669"/>
    <property type="project" value="InterPro"/>
</dbReference>
<feature type="transmembrane region" description="Helical" evidence="9">
    <location>
        <begin position="244"/>
        <end position="265"/>
    </location>
</feature>
<feature type="domain" description="ABC transmembrane type-1" evidence="10">
    <location>
        <begin position="61"/>
        <end position="262"/>
    </location>
</feature>
<sequence>MTDQHMPEDIETPPPLPKLSALLRPHRLAIMAVAASLLILMIVKMQWSWLPDYAGMLLAGLWITILLLVASTILGFLLAVPLGLVQVTGPKILAWPARVFCTIIRGTPLLLQLWLLYYGLGSLFPGIPEIRHSFLWPYLREAWPYGLLALTLSYAGYEGEVMRGAFAGVPHGELEAARAYGMGRWKVLTRIWLPRAVHRALPTLAGETVVQLKSTPLVATITVIDLYAVVGDIRQSTYLTYEPLLFLAFLYLCLTGILVTIFRHFENRIPTRGM</sequence>
<evidence type="ECO:0000256" key="1">
    <source>
        <dbReference type="ARBA" id="ARBA00004429"/>
    </source>
</evidence>
<evidence type="ECO:0000256" key="2">
    <source>
        <dbReference type="ARBA" id="ARBA00010072"/>
    </source>
</evidence>
<dbReference type="InterPro" id="IPR035906">
    <property type="entry name" value="MetI-like_sf"/>
</dbReference>
<dbReference type="SUPFAM" id="SSF161098">
    <property type="entry name" value="MetI-like"/>
    <property type="match status" value="1"/>
</dbReference>
<dbReference type="InterPro" id="IPR000515">
    <property type="entry name" value="MetI-like"/>
</dbReference>
<dbReference type="Proteomes" id="UP000307874">
    <property type="component" value="Unassembled WGS sequence"/>
</dbReference>
<reference evidence="11 12" key="2">
    <citation type="submission" date="2019-06" db="EMBL/GenBank/DDBJ databases">
        <title>Martelella lutilitoris sp. nov., isolated from a tidal mudflat.</title>
        <authorList>
            <person name="Kim Y.-J."/>
        </authorList>
    </citation>
    <scope>NUCLEOTIDE SEQUENCE [LARGE SCALE GENOMIC DNA]</scope>
    <source>
        <strain evidence="11 12">GH2-6</strain>
    </source>
</reference>
<keyword evidence="5" id="KW-0997">Cell inner membrane</keyword>
<feature type="transmembrane region" description="Helical" evidence="9">
    <location>
        <begin position="97"/>
        <end position="117"/>
    </location>
</feature>
<evidence type="ECO:0000313" key="11">
    <source>
        <dbReference type="EMBL" id="TNB46402.1"/>
    </source>
</evidence>
<proteinExistence type="inferred from homology"/>
<evidence type="ECO:0000256" key="7">
    <source>
        <dbReference type="ARBA" id="ARBA00022989"/>
    </source>
</evidence>
<keyword evidence="8 9" id="KW-0472">Membrane</keyword>
<organism evidence="11 12">
    <name type="scientific">Martelella lutilitoris</name>
    <dbReference type="NCBI Taxonomy" id="2583532"/>
    <lineage>
        <taxon>Bacteria</taxon>
        <taxon>Pseudomonadati</taxon>
        <taxon>Pseudomonadota</taxon>
        <taxon>Alphaproteobacteria</taxon>
        <taxon>Hyphomicrobiales</taxon>
        <taxon>Aurantimonadaceae</taxon>
        <taxon>Martelella</taxon>
    </lineage>
</organism>
<dbReference type="Pfam" id="PF00528">
    <property type="entry name" value="BPD_transp_1"/>
    <property type="match status" value="1"/>
</dbReference>
<accession>A0A5C4JMJ2</accession>
<dbReference type="GO" id="GO:0022857">
    <property type="term" value="F:transmembrane transporter activity"/>
    <property type="evidence" value="ECO:0007669"/>
    <property type="project" value="InterPro"/>
</dbReference>
<evidence type="ECO:0000256" key="5">
    <source>
        <dbReference type="ARBA" id="ARBA00022519"/>
    </source>
</evidence>
<dbReference type="GO" id="GO:0006865">
    <property type="term" value="P:amino acid transport"/>
    <property type="evidence" value="ECO:0007669"/>
    <property type="project" value="TreeGrafter"/>
</dbReference>
<dbReference type="OrthoDB" id="4404959at2"/>
<protein>
    <submittedName>
        <fullName evidence="11">ABC transporter permease</fullName>
    </submittedName>
</protein>
<reference evidence="11 12" key="1">
    <citation type="submission" date="2019-05" db="EMBL/GenBank/DDBJ databases">
        <authorList>
            <person name="Lee S.D."/>
        </authorList>
    </citation>
    <scope>NUCLEOTIDE SEQUENCE [LARGE SCALE GENOMIC DNA]</scope>
    <source>
        <strain evidence="11 12">GH2-6</strain>
    </source>
</reference>
<name>A0A5C4JMJ2_9HYPH</name>
<dbReference type="InterPro" id="IPR043429">
    <property type="entry name" value="ArtM/GltK/GlnP/TcyL/YhdX-like"/>
</dbReference>
<evidence type="ECO:0000256" key="3">
    <source>
        <dbReference type="ARBA" id="ARBA00022448"/>
    </source>
</evidence>
<keyword evidence="3 9" id="KW-0813">Transport</keyword>
<dbReference type="Gene3D" id="1.10.3720.10">
    <property type="entry name" value="MetI-like"/>
    <property type="match status" value="1"/>
</dbReference>
<dbReference type="PANTHER" id="PTHR30614:SF10">
    <property type="entry name" value="ARGININE ABC TRANSPORTER PERMEASE PROTEIN ARTM"/>
    <property type="match status" value="1"/>
</dbReference>
<keyword evidence="4" id="KW-1003">Cell membrane</keyword>
<evidence type="ECO:0000256" key="8">
    <source>
        <dbReference type="ARBA" id="ARBA00023136"/>
    </source>
</evidence>
<evidence type="ECO:0000259" key="10">
    <source>
        <dbReference type="PROSITE" id="PS50928"/>
    </source>
</evidence>
<feature type="transmembrane region" description="Helical" evidence="9">
    <location>
        <begin position="28"/>
        <end position="47"/>
    </location>
</feature>
<comment type="subcellular location">
    <subcellularLocation>
        <location evidence="1">Cell inner membrane</location>
        <topology evidence="1">Multi-pass membrane protein</topology>
    </subcellularLocation>
    <subcellularLocation>
        <location evidence="9">Cell membrane</location>
        <topology evidence="9">Multi-pass membrane protein</topology>
    </subcellularLocation>
</comment>
<dbReference type="RefSeq" id="WP_138749850.1">
    <property type="nucleotide sequence ID" value="NZ_VCLB01000010.1"/>
</dbReference>
<dbReference type="AlphaFoldDB" id="A0A5C4JMJ2"/>
<keyword evidence="6 9" id="KW-0812">Transmembrane</keyword>
<feature type="transmembrane region" description="Helical" evidence="9">
    <location>
        <begin position="59"/>
        <end position="85"/>
    </location>
</feature>
<gene>
    <name evidence="11" type="ORF">FF124_17920</name>
</gene>
<dbReference type="InterPro" id="IPR010065">
    <property type="entry name" value="AA_ABC_transptr_permease_3TM"/>
</dbReference>
<evidence type="ECO:0000256" key="9">
    <source>
        <dbReference type="RuleBase" id="RU363032"/>
    </source>
</evidence>
<evidence type="ECO:0000313" key="12">
    <source>
        <dbReference type="Proteomes" id="UP000307874"/>
    </source>
</evidence>
<evidence type="ECO:0000256" key="6">
    <source>
        <dbReference type="ARBA" id="ARBA00022692"/>
    </source>
</evidence>
<keyword evidence="12" id="KW-1185">Reference proteome</keyword>
<dbReference type="PANTHER" id="PTHR30614">
    <property type="entry name" value="MEMBRANE COMPONENT OF AMINO ACID ABC TRANSPORTER"/>
    <property type="match status" value="1"/>
</dbReference>
<dbReference type="CDD" id="cd06261">
    <property type="entry name" value="TM_PBP2"/>
    <property type="match status" value="1"/>
</dbReference>
<dbReference type="EMBL" id="VCLB01000010">
    <property type="protein sequence ID" value="TNB46402.1"/>
    <property type="molecule type" value="Genomic_DNA"/>
</dbReference>
<dbReference type="PROSITE" id="PS50928">
    <property type="entry name" value="ABC_TM1"/>
    <property type="match status" value="1"/>
</dbReference>
<comment type="caution">
    <text evidence="11">The sequence shown here is derived from an EMBL/GenBank/DDBJ whole genome shotgun (WGS) entry which is preliminary data.</text>
</comment>
<evidence type="ECO:0000256" key="4">
    <source>
        <dbReference type="ARBA" id="ARBA00022475"/>
    </source>
</evidence>
<comment type="similarity">
    <text evidence="2">Belongs to the binding-protein-dependent transport system permease family. HisMQ subfamily.</text>
</comment>
<keyword evidence="7 9" id="KW-1133">Transmembrane helix</keyword>
<dbReference type="NCBIfam" id="TIGR01726">
    <property type="entry name" value="HEQRo_perm_3TM"/>
    <property type="match status" value="1"/>
</dbReference>